<sequence>MALHRLPAEVDVPYRMLLENSHRVLRTANEQLRVVEHEICFLKAAKRAFFKGHTDSALDSLDRKVFETEKLTPIKPYWSDWVHRAHQTGLLDSLDNLDSSLERQRALKTEYEAVQNTLRCAINEQSRLYLRNLSILDFPDEILLGIFELLEPPCNPIIGYCGNRADIKNTRLVCRRFCDVSSQLLVRLVHVGVNEPSLARLEEISRHPTIAKGVRTIRLVLHLHNNSFSDFDLFISYHADEVEEQVDMWDRAKLWDCSGPKMDEQTAAEVTANGMAVVSTLRRLAWADPDDVEMSEVDKNHRACLDETHREYLALLETQESLISSGEFSRIVGFAMSRMPGARRLEVTDSNFFSMRGHGVMSGGDIWAAAHHRMLQPMTAYQMEKHDLERPNYQCLLDTLRSVQGAGVLLDAIDIDLSTMGIPGALVLAPDLRQEFCSGMRLLKEFKFRYSEALDEEGADHLSEFLSACLETSSLRQIFLSVGATEEGEGARIDVGRIVGSKSQLTDISIHGQFATDLSKLVRLLEQLPEPVRVLSLDGIRLLSGTWEEALVAIRKKKCQVMFLSDPCGAECDDMSSGDYERIFSRPKDSMERNAAEVYVRSHPALRIPNPLRAL</sequence>
<evidence type="ECO:0000313" key="1">
    <source>
        <dbReference type="EMBL" id="KAK4103236.1"/>
    </source>
</evidence>
<dbReference type="Proteomes" id="UP001305647">
    <property type="component" value="Unassembled WGS sequence"/>
</dbReference>
<dbReference type="EMBL" id="MU863629">
    <property type="protein sequence ID" value="KAK4103236.1"/>
    <property type="molecule type" value="Genomic_DNA"/>
</dbReference>
<evidence type="ECO:0000313" key="2">
    <source>
        <dbReference type="Proteomes" id="UP001305647"/>
    </source>
</evidence>
<name>A0AAN6Q5G3_9PEZI</name>
<reference evidence="1" key="2">
    <citation type="submission" date="2023-05" db="EMBL/GenBank/DDBJ databases">
        <authorList>
            <consortium name="Lawrence Berkeley National Laboratory"/>
            <person name="Steindorff A."/>
            <person name="Hensen N."/>
            <person name="Bonometti L."/>
            <person name="Westerberg I."/>
            <person name="Brannstrom I.O."/>
            <person name="Guillou S."/>
            <person name="Cros-Aarteil S."/>
            <person name="Calhoun S."/>
            <person name="Haridas S."/>
            <person name="Kuo A."/>
            <person name="Mondo S."/>
            <person name="Pangilinan J."/>
            <person name="Riley R."/>
            <person name="Labutti K."/>
            <person name="Andreopoulos B."/>
            <person name="Lipzen A."/>
            <person name="Chen C."/>
            <person name="Yanf M."/>
            <person name="Daum C."/>
            <person name="Ng V."/>
            <person name="Clum A."/>
            <person name="Ohm R."/>
            <person name="Martin F."/>
            <person name="Silar P."/>
            <person name="Natvig D."/>
            <person name="Lalanne C."/>
            <person name="Gautier V."/>
            <person name="Ament-Velasquez S.L."/>
            <person name="Kruys A."/>
            <person name="Hutchinson M.I."/>
            <person name="Powell A.J."/>
            <person name="Barry K."/>
            <person name="Miller A.N."/>
            <person name="Grigoriev I.V."/>
            <person name="Debuchy R."/>
            <person name="Gladieux P."/>
            <person name="Thoren M.H."/>
            <person name="Johannesson H."/>
        </authorList>
    </citation>
    <scope>NUCLEOTIDE SEQUENCE</scope>
    <source>
        <strain evidence="1">CBS 757.83</strain>
    </source>
</reference>
<reference evidence="1" key="1">
    <citation type="journal article" date="2023" name="Mol. Phylogenet. Evol.">
        <title>Genome-scale phylogeny and comparative genomics of the fungal order Sordariales.</title>
        <authorList>
            <person name="Hensen N."/>
            <person name="Bonometti L."/>
            <person name="Westerberg I."/>
            <person name="Brannstrom I.O."/>
            <person name="Guillou S."/>
            <person name="Cros-Aarteil S."/>
            <person name="Calhoun S."/>
            <person name="Haridas S."/>
            <person name="Kuo A."/>
            <person name="Mondo S."/>
            <person name="Pangilinan J."/>
            <person name="Riley R."/>
            <person name="LaButti K."/>
            <person name="Andreopoulos B."/>
            <person name="Lipzen A."/>
            <person name="Chen C."/>
            <person name="Yan M."/>
            <person name="Daum C."/>
            <person name="Ng V."/>
            <person name="Clum A."/>
            <person name="Steindorff A."/>
            <person name="Ohm R.A."/>
            <person name="Martin F."/>
            <person name="Silar P."/>
            <person name="Natvig D.O."/>
            <person name="Lalanne C."/>
            <person name="Gautier V."/>
            <person name="Ament-Velasquez S.L."/>
            <person name="Kruys A."/>
            <person name="Hutchinson M.I."/>
            <person name="Powell A.J."/>
            <person name="Barry K."/>
            <person name="Miller A.N."/>
            <person name="Grigoriev I.V."/>
            <person name="Debuchy R."/>
            <person name="Gladieux P."/>
            <person name="Hiltunen Thoren M."/>
            <person name="Johannesson H."/>
        </authorList>
    </citation>
    <scope>NUCLEOTIDE SEQUENCE</scope>
    <source>
        <strain evidence="1">CBS 757.83</strain>
    </source>
</reference>
<keyword evidence="2" id="KW-1185">Reference proteome</keyword>
<accession>A0AAN6Q5G3</accession>
<gene>
    <name evidence="1" type="ORF">N658DRAFT_305749</name>
</gene>
<proteinExistence type="predicted"/>
<dbReference type="AlphaFoldDB" id="A0AAN6Q5G3"/>
<protein>
    <recommendedName>
        <fullName evidence="3">F-box domain-containing protein</fullName>
    </recommendedName>
</protein>
<comment type="caution">
    <text evidence="1">The sequence shown here is derived from an EMBL/GenBank/DDBJ whole genome shotgun (WGS) entry which is preliminary data.</text>
</comment>
<evidence type="ECO:0008006" key="3">
    <source>
        <dbReference type="Google" id="ProtNLM"/>
    </source>
</evidence>
<organism evidence="1 2">
    <name type="scientific">Parathielavia hyrcaniae</name>
    <dbReference type="NCBI Taxonomy" id="113614"/>
    <lineage>
        <taxon>Eukaryota</taxon>
        <taxon>Fungi</taxon>
        <taxon>Dikarya</taxon>
        <taxon>Ascomycota</taxon>
        <taxon>Pezizomycotina</taxon>
        <taxon>Sordariomycetes</taxon>
        <taxon>Sordariomycetidae</taxon>
        <taxon>Sordariales</taxon>
        <taxon>Chaetomiaceae</taxon>
        <taxon>Parathielavia</taxon>
    </lineage>
</organism>